<proteinExistence type="predicted"/>
<reference evidence="3 4" key="1">
    <citation type="submission" date="2020-11" db="EMBL/GenBank/DDBJ databases">
        <title>Pseudonocardia abyssalis sp. nov. and Pseudonocardia oceani sp. nov., description and phylogenomic analysis of two novel actinomycetes isolated from the deep Southern Ocean.</title>
        <authorList>
            <person name="Parra J."/>
        </authorList>
    </citation>
    <scope>NUCLEOTIDE SEQUENCE [LARGE SCALE GENOMIC DNA]</scope>
    <source>
        <strain evidence="4">KRD185</strain>
    </source>
</reference>
<evidence type="ECO:0000313" key="3">
    <source>
        <dbReference type="EMBL" id="MBW0131742.1"/>
    </source>
</evidence>
<dbReference type="RefSeq" id="WP_218596267.1">
    <property type="nucleotide sequence ID" value="NZ_JADQDF010000001.1"/>
</dbReference>
<evidence type="ECO:0000313" key="4">
    <source>
        <dbReference type="Proteomes" id="UP000694300"/>
    </source>
</evidence>
<sequence length="282" mass="29294">MSAPVVVALDATPDAAEPAVRRAAREAAHRRASLQVLVPAGGDPDGRRTALVRALATARRAAPGVEVTTQLSDEQPGRALRMAAAEAALLVVAAASEHVDDLVVSAHCPLLVVPPTDDGDPAGPVLLGVGPATQSEVVAFAFAQAQDQGADLIAVRTWHDPLVDLGLLTGDRIARWDAADATVRHELADQLALAVLAHPDVHVTTRVVDDGCTPLLAALATRARLLVVGRPARGAALGRLRPSPALTLARHAPCPVVVVPPEGPTGRTLLPRRRLGRSDLRV</sequence>
<dbReference type="EMBL" id="JADQDF010000001">
    <property type="protein sequence ID" value="MBW0131742.1"/>
    <property type="molecule type" value="Genomic_DNA"/>
</dbReference>
<protein>
    <submittedName>
        <fullName evidence="3">Universal stress protein</fullName>
    </submittedName>
</protein>
<feature type="domain" description="UspA" evidence="2">
    <location>
        <begin position="125"/>
        <end position="260"/>
    </location>
</feature>
<comment type="caution">
    <text evidence="3">The sequence shown here is derived from an EMBL/GenBank/DDBJ whole genome shotgun (WGS) entry which is preliminary data.</text>
</comment>
<name>A0ABS6UHM4_9PSEU</name>
<feature type="region of interest" description="Disordered" evidence="1">
    <location>
        <begin position="263"/>
        <end position="282"/>
    </location>
</feature>
<evidence type="ECO:0000256" key="1">
    <source>
        <dbReference type="SAM" id="MobiDB-lite"/>
    </source>
</evidence>
<keyword evidence="4" id="KW-1185">Reference proteome</keyword>
<organism evidence="3 4">
    <name type="scientific">Pseudonocardia oceani</name>
    <dbReference type="NCBI Taxonomy" id="2792013"/>
    <lineage>
        <taxon>Bacteria</taxon>
        <taxon>Bacillati</taxon>
        <taxon>Actinomycetota</taxon>
        <taxon>Actinomycetes</taxon>
        <taxon>Pseudonocardiales</taxon>
        <taxon>Pseudonocardiaceae</taxon>
        <taxon>Pseudonocardia</taxon>
    </lineage>
</organism>
<evidence type="ECO:0000259" key="2">
    <source>
        <dbReference type="Pfam" id="PF00582"/>
    </source>
</evidence>
<dbReference type="Pfam" id="PF00582">
    <property type="entry name" value="Usp"/>
    <property type="match status" value="1"/>
</dbReference>
<gene>
    <name evidence="3" type="ORF">I4I82_29305</name>
</gene>
<dbReference type="InterPro" id="IPR006016">
    <property type="entry name" value="UspA"/>
</dbReference>
<accession>A0ABS6UHM4</accession>
<dbReference type="Proteomes" id="UP000694300">
    <property type="component" value="Unassembled WGS sequence"/>
</dbReference>